<evidence type="ECO:0000313" key="11">
    <source>
        <dbReference type="Proteomes" id="UP000789706"/>
    </source>
</evidence>
<evidence type="ECO:0000313" key="10">
    <source>
        <dbReference type="EMBL" id="CAG8433426.1"/>
    </source>
</evidence>
<keyword evidence="5" id="KW-0223">Dioxygenase</keyword>
<dbReference type="InterPro" id="IPR019601">
    <property type="entry name" value="Oxoglutarate/Fe-dep_Oase_C"/>
</dbReference>
<dbReference type="InterPro" id="IPR006620">
    <property type="entry name" value="Pro_4_hyd_alph"/>
</dbReference>
<keyword evidence="11" id="KW-1185">Reference proteome</keyword>
<dbReference type="EMBL" id="CAJVPK010000015">
    <property type="protein sequence ID" value="CAG8433426.1"/>
    <property type="molecule type" value="Genomic_DNA"/>
</dbReference>
<comment type="similarity">
    <text evidence="2">Belongs to the TPA1 family.</text>
</comment>
<evidence type="ECO:0000256" key="4">
    <source>
        <dbReference type="ARBA" id="ARBA00022896"/>
    </source>
</evidence>
<dbReference type="GO" id="GO:0006449">
    <property type="term" value="P:regulation of translational termination"/>
    <property type="evidence" value="ECO:0007669"/>
    <property type="project" value="TreeGrafter"/>
</dbReference>
<keyword evidence="3" id="KW-0479">Metal-binding</keyword>
<dbReference type="InterPro" id="IPR051842">
    <property type="entry name" value="uS12_prolyl_hydroxylase"/>
</dbReference>
<evidence type="ECO:0000256" key="8">
    <source>
        <dbReference type="ARBA" id="ARBA00047444"/>
    </source>
</evidence>
<dbReference type="AlphaFoldDB" id="A0A9N8V0N2"/>
<name>A0A9N8V0N2_9GLOM</name>
<dbReference type="PANTHER" id="PTHR12117">
    <property type="entry name" value="HISTONE ACETYLTRANSFERASE COMPLEX"/>
    <property type="match status" value="1"/>
</dbReference>
<dbReference type="InterPro" id="IPR024242">
    <property type="entry name" value="NCE101"/>
</dbReference>
<evidence type="ECO:0000256" key="1">
    <source>
        <dbReference type="ARBA" id="ARBA00001961"/>
    </source>
</evidence>
<proteinExistence type="inferred from homology"/>
<protein>
    <submittedName>
        <fullName evidence="10">1773_t:CDS:1</fullName>
    </submittedName>
</protein>
<dbReference type="GO" id="GO:0031543">
    <property type="term" value="F:peptidyl-proline dioxygenase activity"/>
    <property type="evidence" value="ECO:0007669"/>
    <property type="project" value="UniProtKB-ARBA"/>
</dbReference>
<evidence type="ECO:0000256" key="6">
    <source>
        <dbReference type="ARBA" id="ARBA00023002"/>
    </source>
</evidence>
<dbReference type="PANTHER" id="PTHR12117:SF0">
    <property type="entry name" value="PROLYL 3-HYDROXYLASE OGFOD1"/>
    <property type="match status" value="1"/>
</dbReference>
<keyword evidence="6" id="KW-0560">Oxidoreductase</keyword>
<keyword evidence="7" id="KW-0408">Iron</keyword>
<reference evidence="10" key="1">
    <citation type="submission" date="2021-06" db="EMBL/GenBank/DDBJ databases">
        <authorList>
            <person name="Kallberg Y."/>
            <person name="Tangrot J."/>
            <person name="Rosling A."/>
        </authorList>
    </citation>
    <scope>NUCLEOTIDE SEQUENCE</scope>
    <source>
        <strain evidence="10">AZ414A</strain>
    </source>
</reference>
<evidence type="ECO:0000256" key="5">
    <source>
        <dbReference type="ARBA" id="ARBA00022964"/>
    </source>
</evidence>
<organism evidence="10 11">
    <name type="scientific">Diversispora eburnea</name>
    <dbReference type="NCBI Taxonomy" id="1213867"/>
    <lineage>
        <taxon>Eukaryota</taxon>
        <taxon>Fungi</taxon>
        <taxon>Fungi incertae sedis</taxon>
        <taxon>Mucoromycota</taxon>
        <taxon>Glomeromycotina</taxon>
        <taxon>Glomeromycetes</taxon>
        <taxon>Diversisporales</taxon>
        <taxon>Diversisporaceae</taxon>
        <taxon>Diversispora</taxon>
    </lineage>
</organism>
<dbReference type="Pfam" id="PF10637">
    <property type="entry name" value="Ofd1_CTDD"/>
    <property type="match status" value="1"/>
</dbReference>
<dbReference type="Pfam" id="PF11654">
    <property type="entry name" value="NCE101"/>
    <property type="match status" value="1"/>
</dbReference>
<dbReference type="Proteomes" id="UP000789706">
    <property type="component" value="Unassembled WGS sequence"/>
</dbReference>
<dbReference type="Pfam" id="PF13661">
    <property type="entry name" value="2OG-FeII_Oxy_4"/>
    <property type="match status" value="1"/>
</dbReference>
<dbReference type="GO" id="GO:0031418">
    <property type="term" value="F:L-ascorbic acid binding"/>
    <property type="evidence" value="ECO:0007669"/>
    <property type="project" value="UniProtKB-KW"/>
</dbReference>
<comment type="cofactor">
    <cofactor evidence="1">
        <name>L-ascorbate</name>
        <dbReference type="ChEBI" id="CHEBI:38290"/>
    </cofactor>
</comment>
<evidence type="ECO:0000256" key="3">
    <source>
        <dbReference type="ARBA" id="ARBA00022723"/>
    </source>
</evidence>
<dbReference type="Gene3D" id="2.60.120.620">
    <property type="entry name" value="q2cbj1_9rhob like domain"/>
    <property type="match status" value="2"/>
</dbReference>
<dbReference type="PROSITE" id="PS51471">
    <property type="entry name" value="FE2OG_OXY"/>
    <property type="match status" value="1"/>
</dbReference>
<feature type="domain" description="Fe2OG dioxygenase" evidence="9">
    <location>
        <begin position="151"/>
        <end position="260"/>
    </location>
</feature>
<evidence type="ECO:0000256" key="7">
    <source>
        <dbReference type="ARBA" id="ARBA00023004"/>
    </source>
</evidence>
<gene>
    <name evidence="10" type="ORF">DEBURN_LOCUS452</name>
</gene>
<dbReference type="GO" id="GO:0005737">
    <property type="term" value="C:cytoplasm"/>
    <property type="evidence" value="ECO:0007669"/>
    <property type="project" value="TreeGrafter"/>
</dbReference>
<dbReference type="SMART" id="SM00702">
    <property type="entry name" value="P4Hc"/>
    <property type="match status" value="1"/>
</dbReference>
<accession>A0A9N8V0N2</accession>
<comment type="caution">
    <text evidence="10">The sequence shown here is derived from an EMBL/GenBank/DDBJ whole genome shotgun (WGS) entry which is preliminary data.</text>
</comment>
<evidence type="ECO:0000259" key="9">
    <source>
        <dbReference type="PROSITE" id="PS51471"/>
    </source>
</evidence>
<dbReference type="GO" id="GO:0009306">
    <property type="term" value="P:protein secretion"/>
    <property type="evidence" value="ECO:0007669"/>
    <property type="project" value="InterPro"/>
</dbReference>
<sequence>MKKHELIDNSITKNKKQKLSESSIIKNDTYLNQPFEEFFNQHYTKPDFISTFNTAFRKRLPCKDNFATIIEKPYPIFILENIFSIEFLKSVKWILEKGTIYNKKSNDLYEFYQSDDLKNSLEPDLIKLRETIYSPQFIQLISELTGIKLDNTPDLSAHQYAYGNYLLCHDDDIKDDDSSHGRRIAFIFYLVDENWTKEDGGALEFFDIDELGQPKEIVQSIIPKWNSMAFFELSPTSYHQVSEVLTKSKTRLSISGWFHGSLRTRLSNAKFNSPTSFPQSLDNNFYNQHPTINDLVNPIYLTKQGKKKILKVLRREASIELQQFLKEEVYQKLMDSLNNAKWEENPIGPPFIRRYHLINNEKTVVSQSFHQFIYNFFTSTIFTAYLSEITRYEISSLSSEIRQFLPGNYTMIHDQALDHEGLDIVLYCIEDENWNPEWQGGTHYVANEEELLTLWPKRNTLSIVVRDEVPPPARYKYFISRRGDIGLAIFTGTLAYYFNELENPVVQNDPEKTLIKLTGRRIRQIFSITEN</sequence>
<dbReference type="OrthoDB" id="430522at2759"/>
<evidence type="ECO:0000256" key="2">
    <source>
        <dbReference type="ARBA" id="ARBA00007443"/>
    </source>
</evidence>
<dbReference type="GO" id="GO:0005506">
    <property type="term" value="F:iron ion binding"/>
    <property type="evidence" value="ECO:0007669"/>
    <property type="project" value="InterPro"/>
</dbReference>
<dbReference type="InterPro" id="IPR039558">
    <property type="entry name" value="TPA1/OFD1_N"/>
</dbReference>
<dbReference type="InterPro" id="IPR005123">
    <property type="entry name" value="Oxoglu/Fe-dep_dioxygenase_dom"/>
</dbReference>
<keyword evidence="4" id="KW-0847">Vitamin C</keyword>
<comment type="catalytic activity">
    <reaction evidence="8">
        <text>[ribosomal protein uS12]-L-proline + 2-oxoglutarate + O2 = [ribosomal protein uS12]-(3S)-3-hydroxy-L-proline + succinate + CO2</text>
        <dbReference type="Rhea" id="RHEA:54156"/>
        <dbReference type="Rhea" id="RHEA-COMP:13816"/>
        <dbReference type="Rhea" id="RHEA-COMP:13818"/>
        <dbReference type="ChEBI" id="CHEBI:15379"/>
        <dbReference type="ChEBI" id="CHEBI:16526"/>
        <dbReference type="ChEBI" id="CHEBI:16810"/>
        <dbReference type="ChEBI" id="CHEBI:30031"/>
        <dbReference type="ChEBI" id="CHEBI:50342"/>
        <dbReference type="ChEBI" id="CHEBI:85428"/>
    </reaction>
</comment>